<dbReference type="SMART" id="SM00487">
    <property type="entry name" value="DEXDc"/>
    <property type="match status" value="1"/>
</dbReference>
<keyword evidence="8" id="KW-0508">mRNA splicing</keyword>
<dbReference type="SMART" id="SM00490">
    <property type="entry name" value="HELICc"/>
    <property type="match status" value="1"/>
</dbReference>
<dbReference type="GO" id="GO:0071013">
    <property type="term" value="C:catalytic step 2 spliceosome"/>
    <property type="evidence" value="ECO:0007669"/>
    <property type="project" value="TreeGrafter"/>
</dbReference>
<reference evidence="16 17" key="1">
    <citation type="journal article" date="2021" name="Elife">
        <title>Chloroplast acquisition without the gene transfer in kleptoplastic sea slugs, Plakobranchus ocellatus.</title>
        <authorList>
            <person name="Maeda T."/>
            <person name="Takahashi S."/>
            <person name="Yoshida T."/>
            <person name="Shimamura S."/>
            <person name="Takaki Y."/>
            <person name="Nagai Y."/>
            <person name="Toyoda A."/>
            <person name="Suzuki Y."/>
            <person name="Arimoto A."/>
            <person name="Ishii H."/>
            <person name="Satoh N."/>
            <person name="Nishiyama T."/>
            <person name="Hasebe M."/>
            <person name="Maruyama T."/>
            <person name="Minagawa J."/>
            <person name="Obokata J."/>
            <person name="Shigenobu S."/>
        </authorList>
    </citation>
    <scope>NUCLEOTIDE SEQUENCE [LARGE SCALE GENOMIC DNA]</scope>
</reference>
<dbReference type="CDD" id="cd17971">
    <property type="entry name" value="DEXHc_DHX8"/>
    <property type="match status" value="1"/>
</dbReference>
<evidence type="ECO:0000256" key="1">
    <source>
        <dbReference type="ARBA" id="ARBA00004123"/>
    </source>
</evidence>
<dbReference type="GO" id="GO:0000390">
    <property type="term" value="P:spliceosomal complex disassembly"/>
    <property type="evidence" value="ECO:0007669"/>
    <property type="project" value="TreeGrafter"/>
</dbReference>
<evidence type="ECO:0000256" key="12">
    <source>
        <dbReference type="SAM" id="MobiDB-lite"/>
    </source>
</evidence>
<dbReference type="InterPro" id="IPR002464">
    <property type="entry name" value="DNA/RNA_helicase_DEAH_CS"/>
</dbReference>
<dbReference type="InterPro" id="IPR003029">
    <property type="entry name" value="S1_domain"/>
</dbReference>
<feature type="compositionally biased region" description="Basic and acidic residues" evidence="12">
    <location>
        <begin position="363"/>
        <end position="393"/>
    </location>
</feature>
<dbReference type="GO" id="GO:0003724">
    <property type="term" value="F:RNA helicase activity"/>
    <property type="evidence" value="ECO:0007669"/>
    <property type="project" value="UniProtKB-EC"/>
</dbReference>
<dbReference type="Pfam" id="PF00271">
    <property type="entry name" value="Helicase_C"/>
    <property type="match status" value="1"/>
</dbReference>
<accession>A0AAV4EED4</accession>
<dbReference type="Pfam" id="PF21010">
    <property type="entry name" value="HA2_C"/>
    <property type="match status" value="1"/>
</dbReference>
<gene>
    <name evidence="16" type="ORF">ElyMa_003494300</name>
</gene>
<keyword evidence="7" id="KW-0067">ATP-binding</keyword>
<feature type="domain" description="Helicase ATP-binding" evidence="14">
    <location>
        <begin position="713"/>
        <end position="876"/>
    </location>
</feature>
<keyword evidence="3" id="KW-0507">mRNA processing</keyword>
<evidence type="ECO:0000313" key="16">
    <source>
        <dbReference type="EMBL" id="GFR59041.1"/>
    </source>
</evidence>
<evidence type="ECO:0000256" key="7">
    <source>
        <dbReference type="ARBA" id="ARBA00022840"/>
    </source>
</evidence>
<keyword evidence="6 16" id="KW-0347">Helicase</keyword>
<protein>
    <recommendedName>
        <fullName evidence="2">RNA helicase</fullName>
        <ecNumber evidence="2">3.6.4.13</ecNumber>
    </recommendedName>
</protein>
<dbReference type="InterPro" id="IPR044762">
    <property type="entry name" value="DHX8/Prp22_DEXHc"/>
</dbReference>
<feature type="region of interest" description="Disordered" evidence="12">
    <location>
        <begin position="236"/>
        <end position="284"/>
    </location>
</feature>
<dbReference type="FunFam" id="1.20.120.1080:FF:000001">
    <property type="entry name" value="Pre-mRNA-splicing factor ATP-dependent RNA helicase"/>
    <property type="match status" value="1"/>
</dbReference>
<feature type="domain" description="Helicase C-terminal" evidence="15">
    <location>
        <begin position="894"/>
        <end position="1074"/>
    </location>
</feature>
<dbReference type="InterPro" id="IPR001650">
    <property type="entry name" value="Helicase_C-like"/>
</dbReference>
<comment type="similarity">
    <text evidence="11">Belongs to the DEAD box helicase family. DEAH subfamily. DDX8/PRP22 sub-subfamily.</text>
</comment>
<dbReference type="FunFam" id="2.40.50.140:FF:000061">
    <property type="entry name" value="ATP-dependent RNA helicase DHX8"/>
    <property type="match status" value="1"/>
</dbReference>
<dbReference type="PROSITE" id="PS51192">
    <property type="entry name" value="HELICASE_ATP_BIND_1"/>
    <property type="match status" value="1"/>
</dbReference>
<feature type="region of interest" description="Disordered" evidence="12">
    <location>
        <begin position="296"/>
        <end position="393"/>
    </location>
</feature>
<dbReference type="InterPro" id="IPR011709">
    <property type="entry name" value="DEAD-box_helicase_OB_fold"/>
</dbReference>
<keyword evidence="17" id="KW-1185">Reference proteome</keyword>
<dbReference type="FunFam" id="3.40.50.300:FF:000101">
    <property type="entry name" value="Pre-mRNA-splicing factor ATP-dependent RNA helicase"/>
    <property type="match status" value="1"/>
</dbReference>
<proteinExistence type="inferred from homology"/>
<dbReference type="PROSITE" id="PS00690">
    <property type="entry name" value="DEAH_ATP_HELICASE"/>
    <property type="match status" value="1"/>
</dbReference>
<evidence type="ECO:0000259" key="15">
    <source>
        <dbReference type="PROSITE" id="PS51194"/>
    </source>
</evidence>
<dbReference type="InterPro" id="IPR055349">
    <property type="entry name" value="GH2_GIPC"/>
</dbReference>
<dbReference type="Gene3D" id="3.40.50.300">
    <property type="entry name" value="P-loop containing nucleotide triphosphate hydrolases"/>
    <property type="match status" value="2"/>
</dbReference>
<evidence type="ECO:0000256" key="9">
    <source>
        <dbReference type="ARBA" id="ARBA00023242"/>
    </source>
</evidence>
<dbReference type="InterPro" id="IPR014001">
    <property type="entry name" value="Helicase_ATP-bd"/>
</dbReference>
<sequence>MLGIGEGGRSRGRPCVRWKDDIKTVTGLTLSELVRAVENQDCSPQQSRARPSYGNVRLCIRSSRVEICGLFSRQAWCGVVPCLENRRPGVKPLGHSSRQVKDAGYHEMGVCCSNTAFSFVTLENIDVNSREFMGQMDELQKLEYLSLVSKVCTELENHLGINDKDLAEYVIDLAEKNNTFTSFKKALEERDAAFADSLIANLLRLIQKMKPQKKSKSFEETEQQEDKRADIEMKKKMLPGLALPNDPKVRNMLEEDEKPPIKKKKESEKYDQPGPSKVGDQNVADKMMLELEALLGKASGKIKTKEDGEVKKRSRSRSRDRDKSRKRKKRSRSRHRSRSRSHERHQGRSKDKHSRHRSRSRSQSRDRYRREKDRSDHKGREHDRKTRDSDKIREKDKYNDIPLEPIVGAIYEGKITSILPFGCFVQLEGLRKRWEGLVHISQLRREGRVNSVSDVVNKGQKVKTKVLSFTGNKPSLSIKDVDQETGEDLNPNRVHVGGEIKSTEDVARNPDRPLVDTPELEDEKTEMKTFKRLSSPERWELKQMMAANCIDITALPDFEEDTGLLPREDDSDEDVEVEMVEEEPPFLQGHGRQWVELSPVKIVKNPDGSLAQSAMMGNALQKERREMKQAQRESEVNSMPTALNNDWIDPMPEDGGRTLAANMRGVGMAPKEEPEWKRHISGGAKASYGKKETKSIIEQRQSLPIYKLKDDLLKAVSDNQILIVIGETGSGKTTQITQYLAEAGYTTRGKIGCTQPRRVAAMSVAKRVSEEFGCRLGQEVGYTIRFEDCTSTETKIKYMTDGMLLRECLIDGDLLQYSVIMLDEAHERTIHTDVLFGLLKQAVKKRPDLKLIVTSATLDAVKFSQYFYEAPIFTIPGRTYPVAILYSKEAETDYLDASLITVMQIHLTEPPGDILLFLTGQEEIDTACEILYERMKALGPEVPELIILPVYSALPSEMQTRIFEPAPAGSRKVIIATNIAETSLTIHGIYYVVDPGFVKQNVYNSKTGMDQLIVTPISQAQAKQRAGRAGRTGPGKCYRLYTERAYRDEMLSTNVPEIQRTNLASTVLSLKAMGINDMLAFDFMDAPPMQTLISAMEQLHALSALDDEGLLTRLGRRMAEFPLEPMLSKMLIMSVNLTCSDEILTVVSMLSIQNVFYRPKDKQAIADSKKAKFHQAEGDHLTLLAVYNSWKNNKFSSPWCYENFVQIRTLKRAQDVRKQMLGIMDRHKLDVVSCGKNTVRVQKAICSGFFRNAAKKDPQEGYKTIVDSQVVYIHPSSALFNRQPDWVIYHELVLTTKEYMREVTAIDPKWLVEFAPKFFKHSDPTKLSKQKKQQKIEPLYNKYEEPNAWRISRAFRKFHTKVTF</sequence>
<evidence type="ECO:0000256" key="5">
    <source>
        <dbReference type="ARBA" id="ARBA00022801"/>
    </source>
</evidence>
<feature type="compositionally biased region" description="Basic residues" evidence="12">
    <location>
        <begin position="350"/>
        <end position="362"/>
    </location>
</feature>
<dbReference type="CDD" id="cd05684">
    <property type="entry name" value="S1_DHX8_helicase"/>
    <property type="match status" value="1"/>
</dbReference>
<comment type="subcellular location">
    <subcellularLocation>
        <location evidence="1">Nucleus</location>
    </subcellularLocation>
</comment>
<feature type="domain" description="S1 motif" evidence="13">
    <location>
        <begin position="408"/>
        <end position="479"/>
    </location>
</feature>
<evidence type="ECO:0000259" key="13">
    <source>
        <dbReference type="PROSITE" id="PS50126"/>
    </source>
</evidence>
<evidence type="ECO:0000256" key="10">
    <source>
        <dbReference type="ARBA" id="ARBA00047984"/>
    </source>
</evidence>
<dbReference type="SUPFAM" id="SSF50249">
    <property type="entry name" value="Nucleic acid-binding proteins"/>
    <property type="match status" value="1"/>
</dbReference>
<dbReference type="Gene3D" id="2.40.50.140">
    <property type="entry name" value="Nucleic acid-binding proteins"/>
    <property type="match status" value="1"/>
</dbReference>
<dbReference type="SUPFAM" id="SSF52540">
    <property type="entry name" value="P-loop containing nucleoside triphosphate hydrolases"/>
    <property type="match status" value="1"/>
</dbReference>
<evidence type="ECO:0000256" key="2">
    <source>
        <dbReference type="ARBA" id="ARBA00012552"/>
    </source>
</evidence>
<dbReference type="InterPro" id="IPR048333">
    <property type="entry name" value="HA2_WH"/>
</dbReference>
<keyword evidence="5" id="KW-0378">Hydrolase</keyword>
<name>A0AAV4EED4_9GAST</name>
<comment type="catalytic activity">
    <reaction evidence="10">
        <text>ATP + H2O = ADP + phosphate + H(+)</text>
        <dbReference type="Rhea" id="RHEA:13065"/>
        <dbReference type="ChEBI" id="CHEBI:15377"/>
        <dbReference type="ChEBI" id="CHEBI:15378"/>
        <dbReference type="ChEBI" id="CHEBI:30616"/>
        <dbReference type="ChEBI" id="CHEBI:43474"/>
        <dbReference type="ChEBI" id="CHEBI:456216"/>
        <dbReference type="EC" id="3.6.4.13"/>
    </reaction>
</comment>
<dbReference type="Pfam" id="PF25082">
    <property type="entry name" value="GIPC1_GH2"/>
    <property type="match status" value="1"/>
</dbReference>
<dbReference type="GO" id="GO:0005524">
    <property type="term" value="F:ATP binding"/>
    <property type="evidence" value="ECO:0007669"/>
    <property type="project" value="UniProtKB-KW"/>
</dbReference>
<evidence type="ECO:0000256" key="11">
    <source>
        <dbReference type="ARBA" id="ARBA00060756"/>
    </source>
</evidence>
<dbReference type="PANTHER" id="PTHR18934:SF85">
    <property type="entry name" value="ATP-DEPENDENT RNA HELICASE DHX8"/>
    <property type="match status" value="1"/>
</dbReference>
<dbReference type="SMART" id="SM00847">
    <property type="entry name" value="HA2"/>
    <property type="match status" value="1"/>
</dbReference>
<dbReference type="PROSITE" id="PS51194">
    <property type="entry name" value="HELICASE_CTER"/>
    <property type="match status" value="1"/>
</dbReference>
<dbReference type="CDD" id="cd18791">
    <property type="entry name" value="SF2_C_RHA"/>
    <property type="match status" value="1"/>
</dbReference>
<keyword evidence="9" id="KW-0539">Nucleus</keyword>
<dbReference type="Pfam" id="PF07717">
    <property type="entry name" value="OB_NTP_bind"/>
    <property type="match status" value="1"/>
</dbReference>
<feature type="compositionally biased region" description="Basic residues" evidence="12">
    <location>
        <begin position="324"/>
        <end position="343"/>
    </location>
</feature>
<dbReference type="InterPro" id="IPR011545">
    <property type="entry name" value="DEAD/DEAH_box_helicase_dom"/>
</dbReference>
<dbReference type="Pfam" id="PF00575">
    <property type="entry name" value="S1"/>
    <property type="match status" value="1"/>
</dbReference>
<evidence type="ECO:0000256" key="3">
    <source>
        <dbReference type="ARBA" id="ARBA00022664"/>
    </source>
</evidence>
<dbReference type="Gene3D" id="1.20.120.1080">
    <property type="match status" value="1"/>
</dbReference>
<dbReference type="CDD" id="cd21691">
    <property type="entry name" value="GH2-like_DHX8"/>
    <property type="match status" value="1"/>
</dbReference>
<comment type="caution">
    <text evidence="16">The sequence shown here is derived from an EMBL/GenBank/DDBJ whole genome shotgun (WGS) entry which is preliminary data.</text>
</comment>
<organism evidence="16 17">
    <name type="scientific">Elysia marginata</name>
    <dbReference type="NCBI Taxonomy" id="1093978"/>
    <lineage>
        <taxon>Eukaryota</taxon>
        <taxon>Metazoa</taxon>
        <taxon>Spiralia</taxon>
        <taxon>Lophotrochozoa</taxon>
        <taxon>Mollusca</taxon>
        <taxon>Gastropoda</taxon>
        <taxon>Heterobranchia</taxon>
        <taxon>Euthyneura</taxon>
        <taxon>Panpulmonata</taxon>
        <taxon>Sacoglossa</taxon>
        <taxon>Placobranchoidea</taxon>
        <taxon>Plakobranchidae</taxon>
        <taxon>Elysia</taxon>
    </lineage>
</organism>
<feature type="region of interest" description="Disordered" evidence="12">
    <location>
        <begin position="630"/>
        <end position="651"/>
    </location>
</feature>
<dbReference type="EMBL" id="BMAT01007179">
    <property type="protein sequence ID" value="GFR59041.1"/>
    <property type="molecule type" value="Genomic_DNA"/>
</dbReference>
<evidence type="ECO:0000259" key="14">
    <source>
        <dbReference type="PROSITE" id="PS51192"/>
    </source>
</evidence>
<dbReference type="GO" id="GO:0016787">
    <property type="term" value="F:hydrolase activity"/>
    <property type="evidence" value="ECO:0007669"/>
    <property type="project" value="UniProtKB-KW"/>
</dbReference>
<feature type="compositionally biased region" description="Basic and acidic residues" evidence="12">
    <location>
        <begin position="303"/>
        <end position="323"/>
    </location>
</feature>
<dbReference type="SMART" id="SM00316">
    <property type="entry name" value="S1"/>
    <property type="match status" value="1"/>
</dbReference>
<dbReference type="Proteomes" id="UP000762676">
    <property type="component" value="Unassembled WGS sequence"/>
</dbReference>
<dbReference type="EC" id="3.6.4.13" evidence="2"/>
<dbReference type="InterPro" id="IPR007502">
    <property type="entry name" value="Helicase-assoc_dom"/>
</dbReference>
<dbReference type="PROSITE" id="PS50126">
    <property type="entry name" value="S1"/>
    <property type="match status" value="1"/>
</dbReference>
<dbReference type="PANTHER" id="PTHR18934">
    <property type="entry name" value="ATP-DEPENDENT RNA HELICASE"/>
    <property type="match status" value="1"/>
</dbReference>
<dbReference type="Pfam" id="PF00270">
    <property type="entry name" value="DEAD"/>
    <property type="match status" value="1"/>
</dbReference>
<evidence type="ECO:0000256" key="4">
    <source>
        <dbReference type="ARBA" id="ARBA00022741"/>
    </source>
</evidence>
<dbReference type="Pfam" id="PF04408">
    <property type="entry name" value="WHD_HA2"/>
    <property type="match status" value="1"/>
</dbReference>
<dbReference type="GO" id="GO:0003723">
    <property type="term" value="F:RNA binding"/>
    <property type="evidence" value="ECO:0007669"/>
    <property type="project" value="TreeGrafter"/>
</dbReference>
<dbReference type="InterPro" id="IPR027417">
    <property type="entry name" value="P-loop_NTPase"/>
</dbReference>
<evidence type="ECO:0000256" key="6">
    <source>
        <dbReference type="ARBA" id="ARBA00022806"/>
    </source>
</evidence>
<dbReference type="InterPro" id="IPR049588">
    <property type="entry name" value="DHX8_GH2-like"/>
</dbReference>
<dbReference type="InterPro" id="IPR012340">
    <property type="entry name" value="NA-bd_OB-fold"/>
</dbReference>
<evidence type="ECO:0000313" key="17">
    <source>
        <dbReference type="Proteomes" id="UP000762676"/>
    </source>
</evidence>
<keyword evidence="4" id="KW-0547">Nucleotide-binding</keyword>
<dbReference type="FunFam" id="3.40.50.300:FF:000191">
    <property type="entry name" value="Pre-mRNA-splicing factor ATP-dependent RNA helicase"/>
    <property type="match status" value="1"/>
</dbReference>
<dbReference type="InterPro" id="IPR049621">
    <property type="entry name" value="S1_DHX8_helicase"/>
</dbReference>
<evidence type="ECO:0000256" key="8">
    <source>
        <dbReference type="ARBA" id="ARBA00023187"/>
    </source>
</evidence>